<dbReference type="GO" id="GO:0003729">
    <property type="term" value="F:mRNA binding"/>
    <property type="evidence" value="ECO:0007669"/>
    <property type="project" value="InterPro"/>
</dbReference>
<evidence type="ECO:0000256" key="2">
    <source>
        <dbReference type="ARBA" id="ARBA00022737"/>
    </source>
</evidence>
<feature type="region of interest" description="Disordered" evidence="6">
    <location>
        <begin position="40"/>
        <end position="70"/>
    </location>
</feature>
<dbReference type="SMART" id="SM00356">
    <property type="entry name" value="ZnF_C3H1"/>
    <property type="match status" value="2"/>
</dbReference>
<evidence type="ECO:0000313" key="8">
    <source>
        <dbReference type="EMBL" id="CDO97481.1"/>
    </source>
</evidence>
<keyword evidence="4 5" id="KW-0862">Zinc</keyword>
<dbReference type="SUPFAM" id="SSF90229">
    <property type="entry name" value="CCCH zinc finger"/>
    <property type="match status" value="2"/>
</dbReference>
<evidence type="ECO:0000256" key="1">
    <source>
        <dbReference type="ARBA" id="ARBA00022723"/>
    </source>
</evidence>
<dbReference type="PROSITE" id="PS50103">
    <property type="entry name" value="ZF_C3H1"/>
    <property type="match status" value="2"/>
</dbReference>
<feature type="region of interest" description="Disordered" evidence="6">
    <location>
        <begin position="133"/>
        <end position="192"/>
    </location>
</feature>
<proteinExistence type="predicted"/>
<keyword evidence="3 5" id="KW-0863">Zinc-finger</keyword>
<dbReference type="InterPro" id="IPR000571">
    <property type="entry name" value="Znf_CCCH"/>
</dbReference>
<evidence type="ECO:0000313" key="9">
    <source>
        <dbReference type="Proteomes" id="UP000295252"/>
    </source>
</evidence>
<evidence type="ECO:0000256" key="4">
    <source>
        <dbReference type="ARBA" id="ARBA00022833"/>
    </source>
</evidence>
<keyword evidence="1 5" id="KW-0479">Metal-binding</keyword>
<name>A0A068TMK5_COFCA</name>
<dbReference type="Proteomes" id="UP000295252">
    <property type="component" value="Chromosome IV"/>
</dbReference>
<sequence>MENLYGGAGNSSSTRTPKLNSISGNVSPLNLNTPNFIGRGSYQHHHLRRSKSPVFDPYASSDSGSASPNLESPLIRYLRSSSSSSGGKLLSPLAAIENFDTPASRSSPVFKTPLNIEEDVLVMDGILVDSSNIKTPKGGGVARMRSPLAPLDSDGRQPSSLSSSLSSGGSENSFYKTDKCRSSEDSNAGRFGTKCQFAHGKEELRSSRISKNKLEAQFCKTYSSGSCAYGTKCRFVHDQIKAAVPSMEPSPTSKVLPTPRRAISPITLQNKADFGEKNAFTAFSTDDWSPLDDGIGVTLPSGSSEKTPSKEDVNAHIQAALYGPTPRKRLPVFTEFCPD</sequence>
<feature type="compositionally biased region" description="Basic residues" evidence="6">
    <location>
        <begin position="42"/>
        <end position="51"/>
    </location>
</feature>
<feature type="zinc finger region" description="C3H1-type" evidence="5">
    <location>
        <begin position="213"/>
        <end position="240"/>
    </location>
</feature>
<dbReference type="STRING" id="49390.A0A068TMK5"/>
<dbReference type="OrthoDB" id="410307at2759"/>
<dbReference type="InterPro" id="IPR036855">
    <property type="entry name" value="Znf_CCCH_sf"/>
</dbReference>
<dbReference type="OMA" id="FHKSETC"/>
<feature type="compositionally biased region" description="Polar residues" evidence="6">
    <location>
        <begin position="10"/>
        <end position="26"/>
    </location>
</feature>
<accession>A0A068TMK5</accession>
<feature type="domain" description="C3H1-type" evidence="7">
    <location>
        <begin position="213"/>
        <end position="240"/>
    </location>
</feature>
<dbReference type="PhylomeDB" id="A0A068TMK5"/>
<feature type="compositionally biased region" description="Polar residues" evidence="6">
    <location>
        <begin position="60"/>
        <end position="70"/>
    </location>
</feature>
<dbReference type="Gene3D" id="4.10.1000.10">
    <property type="entry name" value="Zinc finger, CCCH-type"/>
    <property type="match status" value="2"/>
</dbReference>
<dbReference type="PANTHER" id="PTHR12547">
    <property type="entry name" value="CCCH ZINC FINGER/TIS11-RELATED"/>
    <property type="match status" value="1"/>
</dbReference>
<feature type="region of interest" description="Disordered" evidence="6">
    <location>
        <begin position="1"/>
        <end position="26"/>
    </location>
</feature>
<feature type="compositionally biased region" description="Low complexity" evidence="6">
    <location>
        <begin position="159"/>
        <end position="170"/>
    </location>
</feature>
<dbReference type="AlphaFoldDB" id="A0A068TMK5"/>
<dbReference type="EMBL" id="HG739085">
    <property type="protein sequence ID" value="CDO97481.1"/>
    <property type="molecule type" value="Genomic_DNA"/>
</dbReference>
<dbReference type="PANTHER" id="PTHR12547:SF18">
    <property type="entry name" value="PROTEIN TIS11"/>
    <property type="match status" value="1"/>
</dbReference>
<reference evidence="9" key="1">
    <citation type="journal article" date="2014" name="Science">
        <title>The coffee genome provides insight into the convergent evolution of caffeine biosynthesis.</title>
        <authorList>
            <person name="Denoeud F."/>
            <person name="Carretero-Paulet L."/>
            <person name="Dereeper A."/>
            <person name="Droc G."/>
            <person name="Guyot R."/>
            <person name="Pietrella M."/>
            <person name="Zheng C."/>
            <person name="Alberti A."/>
            <person name="Anthony F."/>
            <person name="Aprea G."/>
            <person name="Aury J.M."/>
            <person name="Bento P."/>
            <person name="Bernard M."/>
            <person name="Bocs S."/>
            <person name="Campa C."/>
            <person name="Cenci A."/>
            <person name="Combes M.C."/>
            <person name="Crouzillat D."/>
            <person name="Da Silva C."/>
            <person name="Daddiego L."/>
            <person name="De Bellis F."/>
            <person name="Dussert S."/>
            <person name="Garsmeur O."/>
            <person name="Gayraud T."/>
            <person name="Guignon V."/>
            <person name="Jahn K."/>
            <person name="Jamilloux V."/>
            <person name="Joet T."/>
            <person name="Labadie K."/>
            <person name="Lan T."/>
            <person name="Leclercq J."/>
            <person name="Lepelley M."/>
            <person name="Leroy T."/>
            <person name="Li L.T."/>
            <person name="Librado P."/>
            <person name="Lopez L."/>
            <person name="Munoz A."/>
            <person name="Noel B."/>
            <person name="Pallavicini A."/>
            <person name="Perrotta G."/>
            <person name="Poncet V."/>
            <person name="Pot D."/>
            <person name="Priyono X."/>
            <person name="Rigoreau M."/>
            <person name="Rouard M."/>
            <person name="Rozas J."/>
            <person name="Tranchant-Dubreuil C."/>
            <person name="VanBuren R."/>
            <person name="Zhang Q."/>
            <person name="Andrade A.C."/>
            <person name="Argout X."/>
            <person name="Bertrand B."/>
            <person name="de Kochko A."/>
            <person name="Graziosi G."/>
            <person name="Henry R.J."/>
            <person name="Jayarama X."/>
            <person name="Ming R."/>
            <person name="Nagai C."/>
            <person name="Rounsley S."/>
            <person name="Sankoff D."/>
            <person name="Giuliano G."/>
            <person name="Albert V.A."/>
            <person name="Wincker P."/>
            <person name="Lashermes P."/>
        </authorList>
    </citation>
    <scope>NUCLEOTIDE SEQUENCE [LARGE SCALE GENOMIC DNA]</scope>
    <source>
        <strain evidence="9">cv. DH200-94</strain>
    </source>
</reference>
<gene>
    <name evidence="8" type="ORF">GSCOC_T00014834001</name>
</gene>
<organism evidence="8 9">
    <name type="scientific">Coffea canephora</name>
    <name type="common">Robusta coffee</name>
    <dbReference type="NCBI Taxonomy" id="49390"/>
    <lineage>
        <taxon>Eukaryota</taxon>
        <taxon>Viridiplantae</taxon>
        <taxon>Streptophyta</taxon>
        <taxon>Embryophyta</taxon>
        <taxon>Tracheophyta</taxon>
        <taxon>Spermatophyta</taxon>
        <taxon>Magnoliopsida</taxon>
        <taxon>eudicotyledons</taxon>
        <taxon>Gunneridae</taxon>
        <taxon>Pentapetalae</taxon>
        <taxon>asterids</taxon>
        <taxon>lamiids</taxon>
        <taxon>Gentianales</taxon>
        <taxon>Rubiaceae</taxon>
        <taxon>Ixoroideae</taxon>
        <taxon>Gardenieae complex</taxon>
        <taxon>Bertiereae - Coffeeae clade</taxon>
        <taxon>Coffeeae</taxon>
        <taxon>Coffea</taxon>
    </lineage>
</organism>
<dbReference type="InParanoid" id="A0A068TMK5"/>
<evidence type="ECO:0000256" key="3">
    <source>
        <dbReference type="ARBA" id="ARBA00022771"/>
    </source>
</evidence>
<keyword evidence="2" id="KW-0677">Repeat</keyword>
<protein>
    <recommendedName>
        <fullName evidence="7">C3H1-type domain-containing protein</fullName>
    </recommendedName>
</protein>
<keyword evidence="9" id="KW-1185">Reference proteome</keyword>
<evidence type="ECO:0000256" key="5">
    <source>
        <dbReference type="PROSITE-ProRule" id="PRU00723"/>
    </source>
</evidence>
<evidence type="ECO:0000256" key="6">
    <source>
        <dbReference type="SAM" id="MobiDB-lite"/>
    </source>
</evidence>
<dbReference type="InterPro" id="IPR045877">
    <property type="entry name" value="ZFP36-like"/>
</dbReference>
<dbReference type="GO" id="GO:0008270">
    <property type="term" value="F:zinc ion binding"/>
    <property type="evidence" value="ECO:0007669"/>
    <property type="project" value="UniProtKB-KW"/>
</dbReference>
<feature type="zinc finger region" description="C3H1-type" evidence="5">
    <location>
        <begin position="174"/>
        <end position="202"/>
    </location>
</feature>
<dbReference type="Gramene" id="CDO97481">
    <property type="protein sequence ID" value="CDO97481"/>
    <property type="gene ID" value="GSCOC_T00014834001"/>
</dbReference>
<evidence type="ECO:0000259" key="7">
    <source>
        <dbReference type="PROSITE" id="PS50103"/>
    </source>
</evidence>
<feature type="domain" description="C3H1-type" evidence="7">
    <location>
        <begin position="174"/>
        <end position="202"/>
    </location>
</feature>